<dbReference type="Pfam" id="PF00361">
    <property type="entry name" value="Proton_antipo_M"/>
    <property type="match status" value="1"/>
</dbReference>
<keyword evidence="5" id="KW-0874">Quinone</keyword>
<proteinExistence type="inferred from homology"/>
<evidence type="ECO:0000256" key="4">
    <source>
        <dbReference type="ARBA" id="ARBA00023136"/>
    </source>
</evidence>
<keyword evidence="5" id="KW-0813">Transport</keyword>
<keyword evidence="3 5" id="KW-1133">Transmembrane helix</keyword>
<feature type="transmembrane region" description="Helical" evidence="5">
    <location>
        <begin position="38"/>
        <end position="58"/>
    </location>
</feature>
<dbReference type="Proteomes" id="UP000054703">
    <property type="component" value="Unassembled WGS sequence"/>
</dbReference>
<dbReference type="PATRIC" id="fig|45074.5.peg.841"/>
<dbReference type="PRINTS" id="PR01434">
    <property type="entry name" value="NADHDHGNASE5"/>
</dbReference>
<evidence type="ECO:0000313" key="9">
    <source>
        <dbReference type="Proteomes" id="UP000054703"/>
    </source>
</evidence>
<evidence type="ECO:0000256" key="3">
    <source>
        <dbReference type="ARBA" id="ARBA00022989"/>
    </source>
</evidence>
<dbReference type="AlphaFoldDB" id="A0A0W0Z915"/>
<accession>A0A0W0Z915</accession>
<evidence type="ECO:0000259" key="7">
    <source>
        <dbReference type="Pfam" id="PF00361"/>
    </source>
</evidence>
<keyword evidence="5" id="KW-1003">Cell membrane</keyword>
<dbReference type="NCBIfam" id="NF004442">
    <property type="entry name" value="PRK05777.1-5"/>
    <property type="match status" value="1"/>
</dbReference>
<keyword evidence="4 5" id="KW-0472">Membrane</keyword>
<feature type="transmembrane region" description="Helical" evidence="5">
    <location>
        <begin position="204"/>
        <end position="230"/>
    </location>
</feature>
<feature type="transmembrane region" description="Helical" evidence="5">
    <location>
        <begin position="301"/>
        <end position="322"/>
    </location>
</feature>
<dbReference type="GO" id="GO:0048038">
    <property type="term" value="F:quinone binding"/>
    <property type="evidence" value="ECO:0007669"/>
    <property type="project" value="UniProtKB-KW"/>
</dbReference>
<dbReference type="PANTHER" id="PTHR22773">
    <property type="entry name" value="NADH DEHYDROGENASE"/>
    <property type="match status" value="1"/>
</dbReference>
<evidence type="ECO:0000256" key="6">
    <source>
        <dbReference type="RuleBase" id="RU000320"/>
    </source>
</evidence>
<evidence type="ECO:0000256" key="5">
    <source>
        <dbReference type="HAMAP-Rule" id="MF_00445"/>
    </source>
</evidence>
<dbReference type="OrthoDB" id="9768329at2"/>
<dbReference type="STRING" id="45074.Lsan_0802"/>
<keyword evidence="9" id="KW-1185">Reference proteome</keyword>
<evidence type="ECO:0000256" key="1">
    <source>
        <dbReference type="ARBA" id="ARBA00004127"/>
    </source>
</evidence>
<feature type="transmembrane region" description="Helical" evidence="5">
    <location>
        <begin position="406"/>
        <end position="426"/>
    </location>
</feature>
<evidence type="ECO:0000256" key="2">
    <source>
        <dbReference type="ARBA" id="ARBA00022692"/>
    </source>
</evidence>
<evidence type="ECO:0000313" key="8">
    <source>
        <dbReference type="EMBL" id="KTD65411.1"/>
    </source>
</evidence>
<dbReference type="GO" id="GO:0008137">
    <property type="term" value="F:NADH dehydrogenase (ubiquinone) activity"/>
    <property type="evidence" value="ECO:0007669"/>
    <property type="project" value="InterPro"/>
</dbReference>
<dbReference type="GO" id="GO:0012505">
    <property type="term" value="C:endomembrane system"/>
    <property type="evidence" value="ECO:0007669"/>
    <property type="project" value="UniProtKB-SubCell"/>
</dbReference>
<comment type="subunit">
    <text evidence="5">NDH-1 is composed of 14 different subunits. Subunits NuoA, H, J, K, L, M, N constitute the membrane sector of the complex.</text>
</comment>
<feature type="transmembrane region" description="Helical" evidence="5">
    <location>
        <begin position="12"/>
        <end position="31"/>
    </location>
</feature>
<dbReference type="InterPro" id="IPR010096">
    <property type="entry name" value="NADH-Q_OxRdtase_suN/2"/>
</dbReference>
<comment type="caution">
    <text evidence="8">The sequence shown here is derived from an EMBL/GenBank/DDBJ whole genome shotgun (WGS) entry which is preliminary data.</text>
</comment>
<protein>
    <recommendedName>
        <fullName evidence="5">NADH-quinone oxidoreductase subunit N</fullName>
        <ecNumber evidence="5">7.1.1.-</ecNumber>
    </recommendedName>
    <alternativeName>
        <fullName evidence="5">NADH dehydrogenase I subunit N</fullName>
    </alternativeName>
    <alternativeName>
        <fullName evidence="5">NDH-1 subunit N</fullName>
    </alternativeName>
</protein>
<dbReference type="RefSeq" id="WP_058513250.1">
    <property type="nucleotide sequence ID" value="NZ_CAAAIH010000016.1"/>
</dbReference>
<dbReference type="GO" id="GO:0042773">
    <property type="term" value="P:ATP synthesis coupled electron transport"/>
    <property type="evidence" value="ECO:0007669"/>
    <property type="project" value="InterPro"/>
</dbReference>
<keyword evidence="2 5" id="KW-0812">Transmembrane</keyword>
<feature type="transmembrane region" description="Helical" evidence="5">
    <location>
        <begin position="78"/>
        <end position="94"/>
    </location>
</feature>
<feature type="transmembrane region" description="Helical" evidence="5">
    <location>
        <begin position="328"/>
        <end position="350"/>
    </location>
</feature>
<dbReference type="EMBL" id="LNYU01000016">
    <property type="protein sequence ID" value="KTD65411.1"/>
    <property type="molecule type" value="Genomic_DNA"/>
</dbReference>
<keyword evidence="5" id="KW-0830">Ubiquinone</keyword>
<comment type="similarity">
    <text evidence="5">Belongs to the complex I subunit 2 family.</text>
</comment>
<dbReference type="HAMAP" id="MF_00445">
    <property type="entry name" value="NDH1_NuoN_1"/>
    <property type="match status" value="1"/>
</dbReference>
<feature type="transmembrane region" description="Helical" evidence="5">
    <location>
        <begin position="371"/>
        <end position="394"/>
    </location>
</feature>
<keyword evidence="5" id="KW-0520">NAD</keyword>
<comment type="function">
    <text evidence="5">NDH-1 shuttles electrons from NADH, via FMN and iron-sulfur (Fe-S) centers, to quinones in the respiratory chain. The immediate electron acceptor for the enzyme in this species is believed to be ubiquinone. Couples the redox reaction to proton translocation (for every two electrons transferred, four hydrogen ions are translocated across the cytoplasmic membrane), and thus conserves the redox energy in a proton gradient.</text>
</comment>
<reference evidence="8 9" key="1">
    <citation type="submission" date="2015-11" db="EMBL/GenBank/DDBJ databases">
        <title>Genomic analysis of 38 Legionella species identifies large and diverse effector repertoires.</title>
        <authorList>
            <person name="Burstein D."/>
            <person name="Amaro F."/>
            <person name="Zusman T."/>
            <person name="Lifshitz Z."/>
            <person name="Cohen O."/>
            <person name="Gilbert J.A."/>
            <person name="Pupko T."/>
            <person name="Shuman H.A."/>
            <person name="Segal G."/>
        </authorList>
    </citation>
    <scope>NUCLEOTIDE SEQUENCE [LARGE SCALE GENOMIC DNA]</scope>
    <source>
        <strain evidence="8 9">SC-63-C7</strain>
    </source>
</reference>
<gene>
    <name evidence="5 8" type="primary">nuoN</name>
    <name evidence="8" type="ORF">Lsan_0802</name>
</gene>
<feature type="transmembrane region" description="Helical" evidence="5">
    <location>
        <begin position="273"/>
        <end position="294"/>
    </location>
</feature>
<dbReference type="GO" id="GO:0005886">
    <property type="term" value="C:plasma membrane"/>
    <property type="evidence" value="ECO:0007669"/>
    <property type="project" value="UniProtKB-SubCell"/>
</dbReference>
<keyword evidence="5" id="KW-1278">Translocase</keyword>
<dbReference type="EC" id="7.1.1.-" evidence="5"/>
<feature type="transmembrane region" description="Helical" evidence="5">
    <location>
        <begin position="460"/>
        <end position="479"/>
    </location>
</feature>
<sequence length="480" mass="52351">MTALLENIHVALPEMVVLATACIALLADLFLRHRYKSIAYFISCIGLIIAALISFFYIGMYKVITLSGLFISDDVAHIMKFFIYLTVLLSFIYSRNYIDERQMPSGDYYVLGMFSALGMMLLVSAHSMLTIFLGLELLSLPLYAMTAIRRTDGDSSEAAMKYFVMGSIASAMLLYGMSLIYGATGKLDLLDVANAIAANWQQQNALLSFALVFILAGVAFKLAAVPFHMWAPDVYQGAPSSVTLFISAAPKIAAVGMAFRLLTIGLVDISSQWQQILLVITLLSTGLGNLFAVVQSSIKRLLAYSAISHIGYALFGILAASASGYSAALYYIVVYSITSAAAFGLIVLMSNQGMEIDNVDDLKGLSKRSPWLAFMMLIIMFSMAGVPPTVGFLTKLLVLKALVDAQMTWVAVLGLFFTVIGAYYYLRIVKLMYFDKPVHNEPVIVNKGNVLIFSFNCLSLLYLGIFPGALIVACINAFAS</sequence>
<organism evidence="8 9">
    <name type="scientific">Legionella santicrucis</name>
    <dbReference type="NCBI Taxonomy" id="45074"/>
    <lineage>
        <taxon>Bacteria</taxon>
        <taxon>Pseudomonadati</taxon>
        <taxon>Pseudomonadota</taxon>
        <taxon>Gammaproteobacteria</taxon>
        <taxon>Legionellales</taxon>
        <taxon>Legionellaceae</taxon>
        <taxon>Legionella</taxon>
    </lineage>
</organism>
<dbReference type="NCBIfam" id="TIGR01770">
    <property type="entry name" value="NDH_I_N"/>
    <property type="match status" value="1"/>
</dbReference>
<feature type="transmembrane region" description="Helical" evidence="5">
    <location>
        <begin position="160"/>
        <end position="184"/>
    </location>
</feature>
<comment type="subcellular location">
    <subcellularLocation>
        <location evidence="5">Cell membrane</location>
        <topology evidence="5">Multi-pass membrane protein</topology>
    </subcellularLocation>
    <subcellularLocation>
        <location evidence="1">Endomembrane system</location>
        <topology evidence="1">Multi-pass membrane protein</topology>
    </subcellularLocation>
    <subcellularLocation>
        <location evidence="6">Membrane</location>
        <topology evidence="6">Multi-pass membrane protein</topology>
    </subcellularLocation>
</comment>
<name>A0A0W0Z915_9GAMM</name>
<comment type="catalytic activity">
    <reaction evidence="5">
        <text>a quinone + NADH + 5 H(+)(in) = a quinol + NAD(+) + 4 H(+)(out)</text>
        <dbReference type="Rhea" id="RHEA:57888"/>
        <dbReference type="ChEBI" id="CHEBI:15378"/>
        <dbReference type="ChEBI" id="CHEBI:24646"/>
        <dbReference type="ChEBI" id="CHEBI:57540"/>
        <dbReference type="ChEBI" id="CHEBI:57945"/>
        <dbReference type="ChEBI" id="CHEBI:132124"/>
    </reaction>
</comment>
<dbReference type="GO" id="GO:0050136">
    <property type="term" value="F:NADH dehydrogenase (quinone) (non-electrogenic) activity"/>
    <property type="evidence" value="ECO:0007669"/>
    <property type="project" value="UniProtKB-UniRule"/>
</dbReference>
<feature type="transmembrane region" description="Helical" evidence="5">
    <location>
        <begin position="106"/>
        <end position="123"/>
    </location>
</feature>
<dbReference type="InterPro" id="IPR001750">
    <property type="entry name" value="ND/Mrp_TM"/>
</dbReference>
<feature type="domain" description="NADH:quinone oxidoreductase/Mrp antiporter transmembrane" evidence="7">
    <location>
        <begin position="125"/>
        <end position="421"/>
    </location>
</feature>